<dbReference type="OrthoDB" id="9813144at2"/>
<dbReference type="AlphaFoldDB" id="A0A5C4JU83"/>
<name>A0A5C4JU83_9HYPH</name>
<organism evidence="2 3">
    <name type="scientific">Martelella lutilitoris</name>
    <dbReference type="NCBI Taxonomy" id="2583532"/>
    <lineage>
        <taxon>Bacteria</taxon>
        <taxon>Pseudomonadati</taxon>
        <taxon>Pseudomonadota</taxon>
        <taxon>Alphaproteobacteria</taxon>
        <taxon>Hyphomicrobiales</taxon>
        <taxon>Aurantimonadaceae</taxon>
        <taxon>Martelella</taxon>
    </lineage>
</organism>
<reference evidence="2 3" key="1">
    <citation type="submission" date="2019-06" db="EMBL/GenBank/DDBJ databases">
        <title>Martelella lutilitoris sp. nov., isolated from a tidal mudflat.</title>
        <authorList>
            <person name="Kim Y.-J."/>
        </authorList>
    </citation>
    <scope>NUCLEOTIDE SEQUENCE [LARGE SCALE GENOMIC DNA]</scope>
    <source>
        <strain evidence="2 3">GH2-6</strain>
    </source>
</reference>
<keyword evidence="3" id="KW-1185">Reference proteome</keyword>
<gene>
    <name evidence="2" type="ORF">FF124_03075</name>
</gene>
<dbReference type="EMBL" id="VCLB01000002">
    <property type="protein sequence ID" value="TNB48993.1"/>
    <property type="molecule type" value="Genomic_DNA"/>
</dbReference>
<dbReference type="Proteomes" id="UP000307874">
    <property type="component" value="Unassembled WGS sequence"/>
</dbReference>
<evidence type="ECO:0000313" key="2">
    <source>
        <dbReference type="EMBL" id="TNB48993.1"/>
    </source>
</evidence>
<comment type="caution">
    <text evidence="2">The sequence shown here is derived from an EMBL/GenBank/DDBJ whole genome shotgun (WGS) entry which is preliminary data.</text>
</comment>
<sequence>MPRLFLKEGFLMANLPVRIAAAGLLLALPLAGGAALAQSAPATISVSAEGDANLVPDMATVSLAVVTDADDTSTAMADNAGAMQKVIAALKEDGIAEKDIQTANFSVSPRYQQVKASDGSMQSEIVGYEVRNALSVKVRDLAKLGAVLDRAVQLGVNSGGGISLSNSDPSAAEDEARREAVANALAKAETLAEAAGVSLGDVLSISEQSSMPSPVMFARSDMMMAKAEGAPPIAAGENTYTITVNMTLAIEQE</sequence>
<dbReference type="Gene3D" id="3.30.70.2970">
    <property type="entry name" value="Protein of unknown function (DUF541), domain 2"/>
    <property type="match status" value="1"/>
</dbReference>
<dbReference type="InterPro" id="IPR007497">
    <property type="entry name" value="SIMPL/DUF541"/>
</dbReference>
<feature type="chain" id="PRO_5022859018" evidence="1">
    <location>
        <begin position="38"/>
        <end position="253"/>
    </location>
</feature>
<dbReference type="GO" id="GO:0006974">
    <property type="term" value="P:DNA damage response"/>
    <property type="evidence" value="ECO:0007669"/>
    <property type="project" value="TreeGrafter"/>
</dbReference>
<protein>
    <submittedName>
        <fullName evidence="2">SIMPL domain-containing protein</fullName>
    </submittedName>
</protein>
<dbReference type="InterPro" id="IPR052022">
    <property type="entry name" value="26kDa_periplasmic_antigen"/>
</dbReference>
<dbReference type="Gene3D" id="3.30.110.170">
    <property type="entry name" value="Protein of unknown function (DUF541), domain 1"/>
    <property type="match status" value="1"/>
</dbReference>
<dbReference type="Pfam" id="PF04402">
    <property type="entry name" value="SIMPL"/>
    <property type="match status" value="1"/>
</dbReference>
<evidence type="ECO:0000256" key="1">
    <source>
        <dbReference type="SAM" id="SignalP"/>
    </source>
</evidence>
<feature type="signal peptide" evidence="1">
    <location>
        <begin position="1"/>
        <end position="37"/>
    </location>
</feature>
<accession>A0A5C4JU83</accession>
<dbReference type="PANTHER" id="PTHR34387:SF1">
    <property type="entry name" value="PERIPLASMIC IMMUNOGENIC PROTEIN"/>
    <property type="match status" value="1"/>
</dbReference>
<keyword evidence="1" id="KW-0732">Signal</keyword>
<dbReference type="PANTHER" id="PTHR34387">
    <property type="entry name" value="SLR1258 PROTEIN"/>
    <property type="match status" value="1"/>
</dbReference>
<proteinExistence type="predicted"/>
<evidence type="ECO:0000313" key="3">
    <source>
        <dbReference type="Proteomes" id="UP000307874"/>
    </source>
</evidence>